<accession>A0A7G7MH40</accession>
<dbReference type="Pfam" id="PF02515">
    <property type="entry name" value="CoA_transf_3"/>
    <property type="match status" value="1"/>
</dbReference>
<reference evidence="3 4" key="1">
    <citation type="submission" date="2020-08" db="EMBL/GenBank/DDBJ databases">
        <authorList>
            <person name="Mo P."/>
        </authorList>
    </citation>
    <scope>NUCLEOTIDE SEQUENCE [LARGE SCALE GENOMIC DNA]</scope>
    <source>
        <strain evidence="3 4">CGMCC 4.1532</strain>
    </source>
</reference>
<dbReference type="InterPro" id="IPR023606">
    <property type="entry name" value="CoA-Trfase_III_dom_1_sf"/>
</dbReference>
<dbReference type="PANTHER" id="PTHR48228:SF6">
    <property type="entry name" value="L-CARNITINE COA-TRANSFERASE"/>
    <property type="match status" value="1"/>
</dbReference>
<dbReference type="Gene3D" id="3.30.1540.10">
    <property type="entry name" value="formyl-coa transferase, domain 3"/>
    <property type="match status" value="1"/>
</dbReference>
<dbReference type="EMBL" id="CP060131">
    <property type="protein sequence ID" value="QNG52101.1"/>
    <property type="molecule type" value="Genomic_DNA"/>
</dbReference>
<organism evidence="3 4">
    <name type="scientific">Pseudonocardia petroleophila</name>
    <dbReference type="NCBI Taxonomy" id="37331"/>
    <lineage>
        <taxon>Bacteria</taxon>
        <taxon>Bacillati</taxon>
        <taxon>Actinomycetota</taxon>
        <taxon>Actinomycetes</taxon>
        <taxon>Pseudonocardiales</taxon>
        <taxon>Pseudonocardiaceae</taxon>
        <taxon>Pseudonocardia</taxon>
    </lineage>
</organism>
<protein>
    <submittedName>
        <fullName evidence="3">CoA transferase</fullName>
    </submittedName>
</protein>
<dbReference type="Gene3D" id="3.40.50.10540">
    <property type="entry name" value="Crotonobetainyl-coa:carnitine coa-transferase, domain 1"/>
    <property type="match status" value="1"/>
</dbReference>
<dbReference type="PANTHER" id="PTHR48228">
    <property type="entry name" value="SUCCINYL-COA--D-CITRAMALATE COA-TRANSFERASE"/>
    <property type="match status" value="1"/>
</dbReference>
<dbReference type="AlphaFoldDB" id="A0A7G7MH40"/>
<dbReference type="Proteomes" id="UP000515728">
    <property type="component" value="Chromosome"/>
</dbReference>
<proteinExistence type="inferred from homology"/>
<dbReference type="RefSeq" id="WP_185718851.1">
    <property type="nucleotide sequence ID" value="NZ_BAAAWI010000001.1"/>
</dbReference>
<evidence type="ECO:0000256" key="2">
    <source>
        <dbReference type="ARBA" id="ARBA00022679"/>
    </source>
</evidence>
<gene>
    <name evidence="3" type="ORF">H6H00_29310</name>
</gene>
<comment type="similarity">
    <text evidence="1">Belongs to the CoA-transferase III family.</text>
</comment>
<dbReference type="InterPro" id="IPR003673">
    <property type="entry name" value="CoA-Trfase_fam_III"/>
</dbReference>
<dbReference type="InterPro" id="IPR050509">
    <property type="entry name" value="CoA-transferase_III"/>
</dbReference>
<sequence>MTGPGRALPLAGVRVLDASTVIAAPLAAMILGDLGAEVVKIEHPEHGDPARHHGPERDGVALWWLMLGRNKRSVTLHLGREEGQQIFRTLAATADVVVENFRPGTMERWGLGYDELAADNPGLVVAHVSGFGRTGPQRDEPGFGTMGETMSGFAFRNGDPDAEPHLPPFGLADGVTGIATALGILTALYERSTSGRGQEVDLSIIEPLLTLLEPQLIVQDQLGRTLQRTGNQAEMNAPRGMYRTRDGSWVALSASTASTASRVVALMGAPGLADEPWFAHANGRRAHTDEIDAAIVPWFAARTAADAVAACRDAGVPVAPVHSAADILADPQYDAIGAIGSFDHPELGPVRMPDVLFRLSRTPGAVRRLGTALGHDTDDVLGELGIAPDAVAALRARKIV</sequence>
<evidence type="ECO:0000313" key="4">
    <source>
        <dbReference type="Proteomes" id="UP000515728"/>
    </source>
</evidence>
<dbReference type="SUPFAM" id="SSF89796">
    <property type="entry name" value="CoA-transferase family III (CaiB/BaiF)"/>
    <property type="match status" value="1"/>
</dbReference>
<dbReference type="InterPro" id="IPR044855">
    <property type="entry name" value="CoA-Trfase_III_dom3_sf"/>
</dbReference>
<keyword evidence="4" id="KW-1185">Reference proteome</keyword>
<evidence type="ECO:0000256" key="1">
    <source>
        <dbReference type="ARBA" id="ARBA00008383"/>
    </source>
</evidence>
<dbReference type="KEGG" id="ppel:H6H00_29310"/>
<keyword evidence="2 3" id="KW-0808">Transferase</keyword>
<evidence type="ECO:0000313" key="3">
    <source>
        <dbReference type="EMBL" id="QNG52101.1"/>
    </source>
</evidence>
<dbReference type="GO" id="GO:0016740">
    <property type="term" value="F:transferase activity"/>
    <property type="evidence" value="ECO:0007669"/>
    <property type="project" value="UniProtKB-KW"/>
</dbReference>
<name>A0A7G7MH40_9PSEU</name>